<dbReference type="InterPro" id="IPR011084">
    <property type="entry name" value="DRMBL"/>
</dbReference>
<dbReference type="GO" id="GO:0035312">
    <property type="term" value="F:5'-3' DNA exonuclease activity"/>
    <property type="evidence" value="ECO:0007669"/>
    <property type="project" value="TreeGrafter"/>
</dbReference>
<keyword evidence="3" id="KW-0227">DNA damage</keyword>
<dbReference type="PANTHER" id="PTHR23240:SF6">
    <property type="entry name" value="DNA CROSS-LINK REPAIR 1A PROTEIN"/>
    <property type="match status" value="1"/>
</dbReference>
<sequence length="57" mass="6949">MAVRIPYSEHSSYLELKRFVQWLRPKKIIPTVNVGSWKSRKAMESYFHEWQTEPRIL</sequence>
<evidence type="ECO:0000313" key="7">
    <source>
        <dbReference type="EMBL" id="KAI7797004.1"/>
    </source>
</evidence>
<evidence type="ECO:0000256" key="3">
    <source>
        <dbReference type="ARBA" id="ARBA00022763"/>
    </source>
</evidence>
<evidence type="ECO:0000313" key="8">
    <source>
        <dbReference type="Proteomes" id="UP001059041"/>
    </source>
</evidence>
<feature type="domain" description="DNA repair metallo-beta-lactamase" evidence="6">
    <location>
        <begin position="3"/>
        <end position="35"/>
    </location>
</feature>
<proteinExistence type="inferred from homology"/>
<dbReference type="Pfam" id="PF07522">
    <property type="entry name" value="DRMBL"/>
    <property type="match status" value="1"/>
</dbReference>
<evidence type="ECO:0000259" key="6">
    <source>
        <dbReference type="Pfam" id="PF07522"/>
    </source>
</evidence>
<name>A0A9W7TJ87_TRIRA</name>
<organism evidence="7 8">
    <name type="scientific">Triplophysa rosa</name>
    <name type="common">Cave loach</name>
    <dbReference type="NCBI Taxonomy" id="992332"/>
    <lineage>
        <taxon>Eukaryota</taxon>
        <taxon>Metazoa</taxon>
        <taxon>Chordata</taxon>
        <taxon>Craniata</taxon>
        <taxon>Vertebrata</taxon>
        <taxon>Euteleostomi</taxon>
        <taxon>Actinopterygii</taxon>
        <taxon>Neopterygii</taxon>
        <taxon>Teleostei</taxon>
        <taxon>Ostariophysi</taxon>
        <taxon>Cypriniformes</taxon>
        <taxon>Nemacheilidae</taxon>
        <taxon>Triplophysa</taxon>
    </lineage>
</organism>
<evidence type="ECO:0000256" key="5">
    <source>
        <dbReference type="ARBA" id="ARBA00023242"/>
    </source>
</evidence>
<keyword evidence="8" id="KW-1185">Reference proteome</keyword>
<comment type="similarity">
    <text evidence="2">Belongs to the DNA repair metallo-beta-lactamase (DRMBL) family.</text>
</comment>
<gene>
    <name evidence="7" type="ORF">IRJ41_010980</name>
</gene>
<comment type="caution">
    <text evidence="7">The sequence shown here is derived from an EMBL/GenBank/DDBJ whole genome shotgun (WGS) entry which is preliminary data.</text>
</comment>
<comment type="subcellular location">
    <subcellularLocation>
        <location evidence="1">Nucleus</location>
    </subcellularLocation>
</comment>
<dbReference type="InterPro" id="IPR036866">
    <property type="entry name" value="RibonucZ/Hydroxyglut_hydro"/>
</dbReference>
<keyword evidence="5" id="KW-0539">Nucleus</keyword>
<dbReference type="Gene3D" id="3.60.15.10">
    <property type="entry name" value="Ribonuclease Z/Hydroxyacylglutathione hydrolase-like"/>
    <property type="match status" value="1"/>
</dbReference>
<evidence type="ECO:0000256" key="1">
    <source>
        <dbReference type="ARBA" id="ARBA00004123"/>
    </source>
</evidence>
<evidence type="ECO:0000256" key="2">
    <source>
        <dbReference type="ARBA" id="ARBA00010304"/>
    </source>
</evidence>
<dbReference type="GO" id="GO:0036297">
    <property type="term" value="P:interstrand cross-link repair"/>
    <property type="evidence" value="ECO:0007669"/>
    <property type="project" value="TreeGrafter"/>
</dbReference>
<dbReference type="EMBL" id="JAFHDT010000018">
    <property type="protein sequence ID" value="KAI7797004.1"/>
    <property type="molecule type" value="Genomic_DNA"/>
</dbReference>
<dbReference type="PANTHER" id="PTHR23240">
    <property type="entry name" value="DNA CROSS-LINK REPAIR PROTEIN PSO2/SNM1-RELATED"/>
    <property type="match status" value="1"/>
</dbReference>
<dbReference type="GO" id="GO:0005634">
    <property type="term" value="C:nucleus"/>
    <property type="evidence" value="ECO:0007669"/>
    <property type="project" value="UniProtKB-SubCell"/>
</dbReference>
<dbReference type="AlphaFoldDB" id="A0A9W7TJ87"/>
<protein>
    <submittedName>
        <fullName evidence="7">Dclre1a protein</fullName>
    </submittedName>
</protein>
<reference evidence="7" key="1">
    <citation type="submission" date="2021-02" db="EMBL/GenBank/DDBJ databases">
        <title>Comparative genomics reveals that relaxation of natural selection precedes convergent phenotypic evolution of cavefish.</title>
        <authorList>
            <person name="Peng Z."/>
        </authorList>
    </citation>
    <scope>NUCLEOTIDE SEQUENCE</scope>
    <source>
        <tissue evidence="7">Muscle</tissue>
    </source>
</reference>
<keyword evidence="4" id="KW-0234">DNA repair</keyword>
<accession>A0A9W7TJ87</accession>
<dbReference type="GO" id="GO:0006303">
    <property type="term" value="P:double-strand break repair via nonhomologous end joining"/>
    <property type="evidence" value="ECO:0007669"/>
    <property type="project" value="TreeGrafter"/>
</dbReference>
<dbReference type="GO" id="GO:0003684">
    <property type="term" value="F:damaged DNA binding"/>
    <property type="evidence" value="ECO:0007669"/>
    <property type="project" value="TreeGrafter"/>
</dbReference>
<dbReference type="Proteomes" id="UP001059041">
    <property type="component" value="Linkage Group LG18"/>
</dbReference>
<evidence type="ECO:0000256" key="4">
    <source>
        <dbReference type="ARBA" id="ARBA00023204"/>
    </source>
</evidence>